<evidence type="ECO:0000256" key="1">
    <source>
        <dbReference type="ARBA" id="ARBA00022884"/>
    </source>
</evidence>
<comment type="caution">
    <text evidence="5">The sequence shown here is derived from an EMBL/GenBank/DDBJ whole genome shotgun (WGS) entry which is preliminary data.</text>
</comment>
<name>A0A836KX88_9TRYP</name>
<dbReference type="AlphaFoldDB" id="A0A836KX88"/>
<organism evidence="5 6">
    <name type="scientific">Porcisia hertigi</name>
    <dbReference type="NCBI Taxonomy" id="2761500"/>
    <lineage>
        <taxon>Eukaryota</taxon>
        <taxon>Discoba</taxon>
        <taxon>Euglenozoa</taxon>
        <taxon>Kinetoplastea</taxon>
        <taxon>Metakinetoplastina</taxon>
        <taxon>Trypanosomatida</taxon>
        <taxon>Trypanosomatidae</taxon>
        <taxon>Leishmaniinae</taxon>
        <taxon>Porcisia</taxon>
    </lineage>
</organism>
<evidence type="ECO:0000313" key="6">
    <source>
        <dbReference type="Proteomes" id="UP000674318"/>
    </source>
</evidence>
<dbReference type="SUPFAM" id="SSF54928">
    <property type="entry name" value="RNA-binding domain, RBD"/>
    <property type="match status" value="1"/>
</dbReference>
<dbReference type="SMART" id="SM00360">
    <property type="entry name" value="RRM"/>
    <property type="match status" value="2"/>
</dbReference>
<feature type="compositionally biased region" description="Low complexity" evidence="3">
    <location>
        <begin position="353"/>
        <end position="366"/>
    </location>
</feature>
<feature type="region of interest" description="Disordered" evidence="3">
    <location>
        <begin position="329"/>
        <end position="368"/>
    </location>
</feature>
<dbReference type="PROSITE" id="PS50102">
    <property type="entry name" value="RRM"/>
    <property type="match status" value="2"/>
</dbReference>
<keyword evidence="1 2" id="KW-0694">RNA-binding</keyword>
<dbReference type="InterPro" id="IPR000504">
    <property type="entry name" value="RRM_dom"/>
</dbReference>
<evidence type="ECO:0000256" key="3">
    <source>
        <dbReference type="SAM" id="MobiDB-lite"/>
    </source>
</evidence>
<feature type="domain" description="RRM" evidence="4">
    <location>
        <begin position="147"/>
        <end position="225"/>
    </location>
</feature>
<dbReference type="OrthoDB" id="6159137at2759"/>
<feature type="region of interest" description="Disordered" evidence="3">
    <location>
        <begin position="120"/>
        <end position="139"/>
    </location>
</feature>
<dbReference type="Proteomes" id="UP000674318">
    <property type="component" value="Unassembled WGS sequence"/>
</dbReference>
<feature type="region of interest" description="Disordered" evidence="3">
    <location>
        <begin position="623"/>
        <end position="644"/>
    </location>
</feature>
<dbReference type="FunFam" id="3.30.70.330:FF:000835">
    <property type="entry name" value="RNA binding protein, putative"/>
    <property type="match status" value="1"/>
</dbReference>
<gene>
    <name evidence="5" type="ORF">JKF63_00534</name>
</gene>
<dbReference type="InterPro" id="IPR035979">
    <property type="entry name" value="RBD_domain_sf"/>
</dbReference>
<evidence type="ECO:0000259" key="4">
    <source>
        <dbReference type="PROSITE" id="PS50102"/>
    </source>
</evidence>
<feature type="compositionally biased region" description="Basic residues" evidence="3">
    <location>
        <begin position="330"/>
        <end position="340"/>
    </location>
</feature>
<dbReference type="InterPro" id="IPR052462">
    <property type="entry name" value="SLIRP/GR-RBP-like"/>
</dbReference>
<dbReference type="KEGG" id="phet:94286662"/>
<sequence>MAHSSSSYNPVNMHTRYCRLAAPPAALLSPAAILQPPATTVSFAGDACTCGDERYNNDTATPHMVNAVMPLVSIDDAKRIAFETSSCSDSNKSQSRNAVAKSEAQRSNLRQNCGVAAFRKSRSTRTTTATSGVTQAPLSEDSNLHNSNLFIRNLDTMVSQTDLERAFAVHGVILSSAVMRDIHTGESLGTAFVRMSSHEEAHRTMEAMNGALVGSRFITVQWAKRHEGAPVGEARKKIMKLFVRNVPVSCTKMDLEGLFGQYGGVRQVTLHKDTSPVKDEAMVRLIAFVIYTEEGAAERAAREVHNTKPFTSCNGIPIMVKLAEDLAKPHRDHNHQHHQQKLSQSTPTAVGARQQQQRSNSERNSSALMTSKSLGCKQFISTGKASINVSSHTSSTTPSIRAGYPSRADASTLDLCTAAEVSFPGHYHQLTPPQCNAPSIRADVGPVMAASLHQHHTIGCINETWAQAPASLSPPNPLQLQAVTVSAPVGDKPLISSPVCGGATGTFFAVNSQQASFMEFSTNSVPQTFFVNNSAPQLSKPALSQLQQQQQQQQHIHRLQLPRFRQLPITVPVSPSSHSLPFAAEVPVSQETCAMASIRNPRVVTLSGQRDSMVGSRHIRVFSDPGEESDLPITDGTPATPPASLCPGRNVATTPPRLQLTYRHNPYINCSFIRVS</sequence>
<keyword evidence="6" id="KW-1185">Reference proteome</keyword>
<dbReference type="PANTHER" id="PTHR48027">
    <property type="entry name" value="HETEROGENEOUS NUCLEAR RIBONUCLEOPROTEIN 87F-RELATED"/>
    <property type="match status" value="1"/>
</dbReference>
<feature type="domain" description="RRM" evidence="4">
    <location>
        <begin position="239"/>
        <end position="325"/>
    </location>
</feature>
<dbReference type="GO" id="GO:0003723">
    <property type="term" value="F:RNA binding"/>
    <property type="evidence" value="ECO:0007669"/>
    <property type="project" value="UniProtKB-UniRule"/>
</dbReference>
<dbReference type="InterPro" id="IPR012677">
    <property type="entry name" value="Nucleotide-bd_a/b_plait_sf"/>
</dbReference>
<dbReference type="GeneID" id="94286662"/>
<dbReference type="RefSeq" id="XP_067752742.1">
    <property type="nucleotide sequence ID" value="XM_067896585.1"/>
</dbReference>
<accession>A0A836KX88</accession>
<reference evidence="5 6" key="1">
    <citation type="submission" date="2021-02" db="EMBL/GenBank/DDBJ databases">
        <title>Porcisia hertigi Genome sequencing and assembly.</title>
        <authorList>
            <person name="Almutairi H."/>
            <person name="Gatherer D."/>
        </authorList>
    </citation>
    <scope>NUCLEOTIDE SEQUENCE [LARGE SCALE GENOMIC DNA]</scope>
    <source>
        <strain evidence="5 6">C119</strain>
    </source>
</reference>
<proteinExistence type="predicted"/>
<feature type="compositionally biased region" description="Polar residues" evidence="3">
    <location>
        <begin position="85"/>
        <end position="97"/>
    </location>
</feature>
<feature type="region of interest" description="Disordered" evidence="3">
    <location>
        <begin position="85"/>
        <end position="106"/>
    </location>
</feature>
<protein>
    <recommendedName>
        <fullName evidence="4">RRM domain-containing protein</fullName>
    </recommendedName>
</protein>
<evidence type="ECO:0000313" key="5">
    <source>
        <dbReference type="EMBL" id="KAG5490414.1"/>
    </source>
</evidence>
<dbReference type="Pfam" id="PF00076">
    <property type="entry name" value="RRM_1"/>
    <property type="match status" value="2"/>
</dbReference>
<evidence type="ECO:0000256" key="2">
    <source>
        <dbReference type="PROSITE-ProRule" id="PRU00176"/>
    </source>
</evidence>
<dbReference type="Gene3D" id="3.30.70.330">
    <property type="match status" value="2"/>
</dbReference>
<dbReference type="EMBL" id="JAFJZO010000036">
    <property type="protein sequence ID" value="KAG5490414.1"/>
    <property type="molecule type" value="Genomic_DNA"/>
</dbReference>